<dbReference type="PANTHER" id="PTHR21015">
    <property type="entry name" value="UDP-N-ACETYLGLUCOSAMINE--N-ACETYLMURAMYL-(PENTAPEPTIDE) PYROPHOSPHORYL-UNDECAPRENOL N-ACETYLGLUCOSAMINE TRANSFERASE 1"/>
    <property type="match status" value="1"/>
</dbReference>
<evidence type="ECO:0000313" key="14">
    <source>
        <dbReference type="Proteomes" id="UP000317371"/>
    </source>
</evidence>
<evidence type="ECO:0000256" key="8">
    <source>
        <dbReference type="ARBA" id="ARBA00023306"/>
    </source>
</evidence>
<evidence type="ECO:0000256" key="9">
    <source>
        <dbReference type="ARBA" id="ARBA00023316"/>
    </source>
</evidence>
<name>A0A540VGE9_9CHLR</name>
<dbReference type="GO" id="GO:0009252">
    <property type="term" value="P:peptidoglycan biosynthetic process"/>
    <property type="evidence" value="ECO:0007669"/>
    <property type="project" value="UniProtKB-UniRule"/>
</dbReference>
<evidence type="ECO:0000256" key="4">
    <source>
        <dbReference type="ARBA" id="ARBA00022679"/>
    </source>
</evidence>
<dbReference type="AlphaFoldDB" id="A0A540VGE9"/>
<evidence type="ECO:0000256" key="10">
    <source>
        <dbReference type="HAMAP-Rule" id="MF_00033"/>
    </source>
</evidence>
<dbReference type="InterPro" id="IPR007235">
    <property type="entry name" value="Glyco_trans_28_C"/>
</dbReference>
<evidence type="ECO:0000256" key="1">
    <source>
        <dbReference type="ARBA" id="ARBA00022475"/>
    </source>
</evidence>
<keyword evidence="9 10" id="KW-0961">Cell wall biogenesis/degradation</keyword>
<dbReference type="InParanoid" id="A0A540VGE9"/>
<comment type="catalytic activity">
    <reaction evidence="10">
        <text>di-trans,octa-cis-undecaprenyl diphospho-N-acetyl-alpha-D-muramoyl-L-alanyl-D-glutamyl-meso-2,6-diaminopimeloyl-D-alanyl-D-alanine + UDP-N-acetyl-alpha-D-glucosamine = di-trans,octa-cis-undecaprenyl diphospho-[N-acetyl-alpha-D-glucosaminyl-(1-&gt;4)]-N-acetyl-alpha-D-muramoyl-L-alanyl-D-glutamyl-meso-2,6-diaminopimeloyl-D-alanyl-D-alanine + UDP + H(+)</text>
        <dbReference type="Rhea" id="RHEA:31227"/>
        <dbReference type="ChEBI" id="CHEBI:15378"/>
        <dbReference type="ChEBI" id="CHEBI:57705"/>
        <dbReference type="ChEBI" id="CHEBI:58223"/>
        <dbReference type="ChEBI" id="CHEBI:61387"/>
        <dbReference type="ChEBI" id="CHEBI:61388"/>
        <dbReference type="EC" id="2.4.1.227"/>
    </reaction>
</comment>
<keyword evidence="2 10" id="KW-0132">Cell division</keyword>
<protein>
    <recommendedName>
        <fullName evidence="10">UDP-N-acetylglucosamine--N-acetylmuramyl-(pentapeptide) pyrophosphoryl-undecaprenol N-acetylglucosamine transferase</fullName>
        <ecNumber evidence="10">2.4.1.227</ecNumber>
    </recommendedName>
    <alternativeName>
        <fullName evidence="10">Undecaprenyl-PP-MurNAc-pentapeptide-UDPGlcNAc GlcNAc transferase</fullName>
    </alternativeName>
</protein>
<evidence type="ECO:0000259" key="11">
    <source>
        <dbReference type="Pfam" id="PF03033"/>
    </source>
</evidence>
<dbReference type="GO" id="GO:0008360">
    <property type="term" value="P:regulation of cell shape"/>
    <property type="evidence" value="ECO:0007669"/>
    <property type="project" value="UniProtKB-KW"/>
</dbReference>
<sequence>MRVLISGGGTGGHVYPALAVAARLRRPDAGAEAAEPHTLLWIGSTHGMERQLVERAGVAYRGIDTGQLRVNNPLTAVVNAGKMVRGLGQSLAAVDHFRPHVCFVTGGYVCAPVVLACRLRRVPVLIYLPDMVPGWAIRWLSRLAQRVAVTFPAAAAAFGGEVPQGKAVVTGYPVRAELVQAARDRQAARQTLARLLSWPELAQEDGLPLLLIWGGSLGARSINQATWQGVAELLPHARVLHIVGQRDWPLYQEWARDQWPPTHLSPEWTSRYRAVPYLHEEMAYALAAADLSVARAGASTLGEFPVARLPSVLVPLPIAGVNQARNAQELVRHGAAVMLEDGHLTDRLVPTLLALLADPQRRQAMAEALARLARPDAACAIARELGALGRAGT</sequence>
<evidence type="ECO:0000256" key="6">
    <source>
        <dbReference type="ARBA" id="ARBA00022984"/>
    </source>
</evidence>
<evidence type="ECO:0000259" key="12">
    <source>
        <dbReference type="Pfam" id="PF04101"/>
    </source>
</evidence>
<comment type="caution">
    <text evidence="10">Lacks conserved residue(s) required for the propagation of feature annotation.</text>
</comment>
<dbReference type="GO" id="GO:0005975">
    <property type="term" value="P:carbohydrate metabolic process"/>
    <property type="evidence" value="ECO:0007669"/>
    <property type="project" value="InterPro"/>
</dbReference>
<dbReference type="SUPFAM" id="SSF53756">
    <property type="entry name" value="UDP-Glycosyltransferase/glycogen phosphorylase"/>
    <property type="match status" value="1"/>
</dbReference>
<dbReference type="EMBL" id="VIGC01000011">
    <property type="protein sequence ID" value="TQE95844.1"/>
    <property type="molecule type" value="Genomic_DNA"/>
</dbReference>
<reference evidence="13 14" key="1">
    <citation type="submission" date="2019-06" db="EMBL/GenBank/DDBJ databases">
        <title>Genome sequence of Litorilinea aerophila BAA-2444.</title>
        <authorList>
            <person name="Maclea K.S."/>
            <person name="Maurais E.G."/>
            <person name="Iannazzi L.C."/>
        </authorList>
    </citation>
    <scope>NUCLEOTIDE SEQUENCE [LARGE SCALE GENOMIC DNA]</scope>
    <source>
        <strain evidence="13 14">ATCC BAA-2444</strain>
    </source>
</reference>
<dbReference type="InterPro" id="IPR004276">
    <property type="entry name" value="GlycoTrans_28_N"/>
</dbReference>
<dbReference type="GO" id="GO:0005886">
    <property type="term" value="C:plasma membrane"/>
    <property type="evidence" value="ECO:0007669"/>
    <property type="project" value="UniProtKB-SubCell"/>
</dbReference>
<comment type="caution">
    <text evidence="13">The sequence shown here is derived from an EMBL/GenBank/DDBJ whole genome shotgun (WGS) entry which is preliminary data.</text>
</comment>
<feature type="binding site" evidence="10">
    <location>
        <position position="323"/>
    </location>
    <ligand>
        <name>UDP-N-acetyl-alpha-D-glucosamine</name>
        <dbReference type="ChEBI" id="CHEBI:57705"/>
    </ligand>
</feature>
<gene>
    <name evidence="10" type="primary">murG</name>
    <name evidence="13" type="ORF">FKZ61_10435</name>
</gene>
<comment type="similarity">
    <text evidence="10">Belongs to the glycosyltransferase 28 family. MurG subfamily.</text>
</comment>
<dbReference type="RefSeq" id="WP_141610067.1">
    <property type="nucleotide sequence ID" value="NZ_VIGC02000011.1"/>
</dbReference>
<comment type="pathway">
    <text evidence="10">Cell wall biogenesis; peptidoglycan biosynthesis.</text>
</comment>
<dbReference type="Pfam" id="PF04101">
    <property type="entry name" value="Glyco_tran_28_C"/>
    <property type="match status" value="1"/>
</dbReference>
<keyword evidence="6 10" id="KW-0573">Peptidoglycan synthesis</keyword>
<keyword evidence="4 10" id="KW-0808">Transferase</keyword>
<feature type="binding site" evidence="10">
    <location>
        <position position="175"/>
    </location>
    <ligand>
        <name>UDP-N-acetyl-alpha-D-glucosamine</name>
        <dbReference type="ChEBI" id="CHEBI:57705"/>
    </ligand>
</feature>
<proteinExistence type="inferred from homology"/>
<comment type="subcellular location">
    <subcellularLocation>
        <location evidence="10">Cell membrane</location>
        <topology evidence="10">Peripheral membrane protein</topology>
        <orientation evidence="10">Cytoplasmic side</orientation>
    </subcellularLocation>
</comment>
<keyword evidence="14" id="KW-1185">Reference proteome</keyword>
<organism evidence="13 14">
    <name type="scientific">Litorilinea aerophila</name>
    <dbReference type="NCBI Taxonomy" id="1204385"/>
    <lineage>
        <taxon>Bacteria</taxon>
        <taxon>Bacillati</taxon>
        <taxon>Chloroflexota</taxon>
        <taxon>Caldilineae</taxon>
        <taxon>Caldilineales</taxon>
        <taxon>Caldilineaceae</taxon>
        <taxon>Litorilinea</taxon>
    </lineage>
</organism>
<feature type="domain" description="Glycosyltransferase family 28 N-terminal" evidence="11">
    <location>
        <begin position="3"/>
        <end position="148"/>
    </location>
</feature>
<evidence type="ECO:0000256" key="5">
    <source>
        <dbReference type="ARBA" id="ARBA00022960"/>
    </source>
</evidence>
<dbReference type="EC" id="2.4.1.227" evidence="10"/>
<feature type="domain" description="Glycosyl transferase family 28 C-terminal" evidence="12">
    <location>
        <begin position="210"/>
        <end position="378"/>
    </location>
</feature>
<evidence type="ECO:0000256" key="3">
    <source>
        <dbReference type="ARBA" id="ARBA00022676"/>
    </source>
</evidence>
<keyword evidence="5 10" id="KW-0133">Cell shape</keyword>
<evidence type="ECO:0000256" key="2">
    <source>
        <dbReference type="ARBA" id="ARBA00022618"/>
    </source>
</evidence>
<evidence type="ECO:0000256" key="7">
    <source>
        <dbReference type="ARBA" id="ARBA00023136"/>
    </source>
</evidence>
<evidence type="ECO:0000313" key="13">
    <source>
        <dbReference type="EMBL" id="TQE95844.1"/>
    </source>
</evidence>
<keyword evidence="8 10" id="KW-0131">Cell cycle</keyword>
<keyword evidence="7 10" id="KW-0472">Membrane</keyword>
<dbReference type="GO" id="GO:0071555">
    <property type="term" value="P:cell wall organization"/>
    <property type="evidence" value="ECO:0007669"/>
    <property type="project" value="UniProtKB-KW"/>
</dbReference>
<dbReference type="Pfam" id="PF03033">
    <property type="entry name" value="Glyco_transf_28"/>
    <property type="match status" value="1"/>
</dbReference>
<dbReference type="CDD" id="cd03785">
    <property type="entry name" value="GT28_MurG"/>
    <property type="match status" value="1"/>
</dbReference>
<accession>A0A540VGE9</accession>
<dbReference type="PANTHER" id="PTHR21015:SF22">
    <property type="entry name" value="GLYCOSYLTRANSFERASE"/>
    <property type="match status" value="1"/>
</dbReference>
<dbReference type="Gene3D" id="3.40.50.2000">
    <property type="entry name" value="Glycogen Phosphorylase B"/>
    <property type="match status" value="2"/>
</dbReference>
<feature type="binding site" evidence="10">
    <location>
        <begin position="10"/>
        <end position="12"/>
    </location>
    <ligand>
        <name>UDP-N-acetyl-alpha-D-glucosamine</name>
        <dbReference type="ChEBI" id="CHEBI:57705"/>
    </ligand>
</feature>
<feature type="binding site" evidence="10">
    <location>
        <position position="216"/>
    </location>
    <ligand>
        <name>UDP-N-acetyl-alpha-D-glucosamine</name>
        <dbReference type="ChEBI" id="CHEBI:57705"/>
    </ligand>
</feature>
<dbReference type="GO" id="GO:0051301">
    <property type="term" value="P:cell division"/>
    <property type="evidence" value="ECO:0007669"/>
    <property type="project" value="UniProtKB-KW"/>
</dbReference>
<keyword evidence="3 10" id="KW-0328">Glycosyltransferase</keyword>
<dbReference type="UniPathway" id="UPA00219"/>
<dbReference type="OrthoDB" id="9808936at2"/>
<keyword evidence="1 10" id="KW-1003">Cell membrane</keyword>
<dbReference type="Proteomes" id="UP000317371">
    <property type="component" value="Unassembled WGS sequence"/>
</dbReference>
<dbReference type="GO" id="GO:0050511">
    <property type="term" value="F:undecaprenyldiphospho-muramoylpentapeptide beta-N-acetylglucosaminyltransferase activity"/>
    <property type="evidence" value="ECO:0007669"/>
    <property type="project" value="UniProtKB-UniRule"/>
</dbReference>
<dbReference type="GO" id="GO:0051991">
    <property type="term" value="F:UDP-N-acetyl-D-glucosamine:N-acetylmuramoyl-L-alanyl-D-glutamyl-meso-2,6-diaminopimelyl-D-alanyl-D-alanine-diphosphoundecaprenol 4-beta-N-acetylglucosaminlytransferase activity"/>
    <property type="evidence" value="ECO:0007669"/>
    <property type="project" value="RHEA"/>
</dbReference>
<comment type="function">
    <text evidence="10">Cell wall formation. Catalyzes the transfer of a GlcNAc subunit on undecaprenyl-pyrophosphoryl-MurNAc-pentapeptide (lipid intermediate I) to form undecaprenyl-pyrophosphoryl-MurNAc-(pentapeptide)GlcNAc (lipid intermediate II).</text>
</comment>
<dbReference type="InterPro" id="IPR006009">
    <property type="entry name" value="GlcNAc_MurG"/>
</dbReference>
<dbReference type="HAMAP" id="MF_00033">
    <property type="entry name" value="MurG"/>
    <property type="match status" value="1"/>
</dbReference>
<dbReference type="FunCoup" id="A0A540VGE9">
    <property type="interactions" value="326"/>
</dbReference>